<dbReference type="GO" id="GO:0160107">
    <property type="term" value="F:tRNA (adenine(58)-N1)-methyltransferase activity"/>
    <property type="evidence" value="ECO:0007669"/>
    <property type="project" value="UniProtKB-EC"/>
</dbReference>
<protein>
    <recommendedName>
        <fullName evidence="2">tRNA (adenine(58)-N(1))-methyltransferase</fullName>
        <ecNumber evidence="2">2.1.1.220</ecNumber>
    </recommendedName>
</protein>
<dbReference type="GO" id="GO:0030488">
    <property type="term" value="P:tRNA methylation"/>
    <property type="evidence" value="ECO:0007669"/>
    <property type="project" value="InterPro"/>
</dbReference>
<dbReference type="PANTHER" id="PTHR12133:SF2">
    <property type="entry name" value="TRNA (ADENINE(58)-N(1))-METHYLTRANSFERASE CATALYTIC SUBUNIT TRMT61A"/>
    <property type="match status" value="1"/>
</dbReference>
<dbReference type="PROSITE" id="PS51620">
    <property type="entry name" value="SAM_TRM61"/>
    <property type="match status" value="1"/>
</dbReference>
<dbReference type="Pfam" id="PF08704">
    <property type="entry name" value="GCD14"/>
    <property type="match status" value="1"/>
</dbReference>
<evidence type="ECO:0000313" key="9">
    <source>
        <dbReference type="EMBL" id="KAH1105383.1"/>
    </source>
</evidence>
<evidence type="ECO:0000256" key="1">
    <source>
        <dbReference type="ARBA" id="ARBA00004123"/>
    </source>
</evidence>
<feature type="domain" description="tRNA (adenine(58)-N(1))-methyltransferase catalytic subunit TRM61 C-terminal" evidence="8">
    <location>
        <begin position="3"/>
        <end position="73"/>
    </location>
</feature>
<sequence>MLKQDENLCSFSPCIEQVQRSCETLRSDFTDIWTFEILLHMYEIREWKTDHSKLLCNDVPKKHNCYSRILKSHPSSDCDFRRTQLNMQDCRQWVKSRIEDRGAKPCEFSQTAPPHNPRHSVSNTTFSDKLWFSP</sequence>
<keyword evidence="7" id="KW-0539">Nucleus</keyword>
<name>A0A9D3VZP0_9ROSI</name>
<dbReference type="GO" id="GO:0031515">
    <property type="term" value="C:tRNA (m1A) methyltransferase complex"/>
    <property type="evidence" value="ECO:0007669"/>
    <property type="project" value="InterPro"/>
</dbReference>
<dbReference type="EMBL" id="JAIQCV010000004">
    <property type="protein sequence ID" value="KAH1105383.1"/>
    <property type="molecule type" value="Genomic_DNA"/>
</dbReference>
<dbReference type="GO" id="GO:0005634">
    <property type="term" value="C:nucleus"/>
    <property type="evidence" value="ECO:0007669"/>
    <property type="project" value="UniProtKB-SubCell"/>
</dbReference>
<dbReference type="EC" id="2.1.1.220" evidence="2"/>
<dbReference type="PANTHER" id="PTHR12133">
    <property type="entry name" value="TRNA (ADENINE(58)-N(1))-METHYLTRANSFERASE"/>
    <property type="match status" value="1"/>
</dbReference>
<dbReference type="InterPro" id="IPR029063">
    <property type="entry name" value="SAM-dependent_MTases_sf"/>
</dbReference>
<evidence type="ECO:0000256" key="5">
    <source>
        <dbReference type="ARBA" id="ARBA00022691"/>
    </source>
</evidence>
<keyword evidence="10" id="KW-1185">Reference proteome</keyword>
<dbReference type="OrthoDB" id="407609at2759"/>
<dbReference type="Proteomes" id="UP000828251">
    <property type="component" value="Unassembled WGS sequence"/>
</dbReference>
<gene>
    <name evidence="9" type="ORF">J1N35_009151</name>
</gene>
<organism evidence="9 10">
    <name type="scientific">Gossypium stocksii</name>
    <dbReference type="NCBI Taxonomy" id="47602"/>
    <lineage>
        <taxon>Eukaryota</taxon>
        <taxon>Viridiplantae</taxon>
        <taxon>Streptophyta</taxon>
        <taxon>Embryophyta</taxon>
        <taxon>Tracheophyta</taxon>
        <taxon>Spermatophyta</taxon>
        <taxon>Magnoliopsida</taxon>
        <taxon>eudicotyledons</taxon>
        <taxon>Gunneridae</taxon>
        <taxon>Pentapetalae</taxon>
        <taxon>rosids</taxon>
        <taxon>malvids</taxon>
        <taxon>Malvales</taxon>
        <taxon>Malvaceae</taxon>
        <taxon>Malvoideae</taxon>
        <taxon>Gossypium</taxon>
    </lineage>
</organism>
<comment type="subcellular location">
    <subcellularLocation>
        <location evidence="1">Nucleus</location>
    </subcellularLocation>
</comment>
<evidence type="ECO:0000256" key="7">
    <source>
        <dbReference type="ARBA" id="ARBA00023242"/>
    </source>
</evidence>
<evidence type="ECO:0000259" key="8">
    <source>
        <dbReference type="Pfam" id="PF08704"/>
    </source>
</evidence>
<keyword evidence="3" id="KW-0489">Methyltransferase</keyword>
<dbReference type="Gene3D" id="3.40.50.150">
    <property type="entry name" value="Vaccinia Virus protein VP39"/>
    <property type="match status" value="1"/>
</dbReference>
<evidence type="ECO:0000256" key="3">
    <source>
        <dbReference type="ARBA" id="ARBA00022603"/>
    </source>
</evidence>
<evidence type="ECO:0000313" key="10">
    <source>
        <dbReference type="Proteomes" id="UP000828251"/>
    </source>
</evidence>
<accession>A0A9D3VZP0</accession>
<proteinExistence type="predicted"/>
<reference evidence="9 10" key="1">
    <citation type="journal article" date="2021" name="Plant Biotechnol. J.">
        <title>Multi-omics assisted identification of the key and species-specific regulatory components of drought-tolerant mechanisms in Gossypium stocksii.</title>
        <authorList>
            <person name="Yu D."/>
            <person name="Ke L."/>
            <person name="Zhang D."/>
            <person name="Wu Y."/>
            <person name="Sun Y."/>
            <person name="Mei J."/>
            <person name="Sun J."/>
            <person name="Sun Y."/>
        </authorList>
    </citation>
    <scope>NUCLEOTIDE SEQUENCE [LARGE SCALE GENOMIC DNA]</scope>
    <source>
        <strain evidence="10">cv. E1</strain>
        <tissue evidence="9">Leaf</tissue>
    </source>
</reference>
<evidence type="ECO:0000256" key="2">
    <source>
        <dbReference type="ARBA" id="ARBA00012796"/>
    </source>
</evidence>
<keyword evidence="4" id="KW-0808">Transferase</keyword>
<keyword evidence="6" id="KW-0819">tRNA processing</keyword>
<dbReference type="InterPro" id="IPR014816">
    <property type="entry name" value="tRNA_MeTrfase_Gcd14"/>
</dbReference>
<dbReference type="AlphaFoldDB" id="A0A9D3VZP0"/>
<comment type="caution">
    <text evidence="9">The sequence shown here is derived from an EMBL/GenBank/DDBJ whole genome shotgun (WGS) entry which is preliminary data.</text>
</comment>
<evidence type="ECO:0000256" key="4">
    <source>
        <dbReference type="ARBA" id="ARBA00022679"/>
    </source>
</evidence>
<evidence type="ECO:0000256" key="6">
    <source>
        <dbReference type="ARBA" id="ARBA00022694"/>
    </source>
</evidence>
<keyword evidence="5" id="KW-0949">S-adenosyl-L-methionine</keyword>
<dbReference type="InterPro" id="IPR049470">
    <property type="entry name" value="TRM61_C"/>
</dbReference>